<dbReference type="InterPro" id="IPR024937">
    <property type="entry name" value="Domain_X"/>
</dbReference>
<reference evidence="2" key="1">
    <citation type="submission" date="2021-12" db="EMBL/GenBank/DDBJ databases">
        <authorList>
            <person name="Lee J.-H."/>
            <person name="Kim S.-B."/>
        </authorList>
    </citation>
    <scope>NUCLEOTIDE SEQUENCE</scope>
    <source>
        <strain evidence="2">NR30</strain>
    </source>
</reference>
<protein>
    <recommendedName>
        <fullName evidence="1">Domain X domain-containing protein</fullName>
    </recommendedName>
</protein>
<evidence type="ECO:0000313" key="3">
    <source>
        <dbReference type="Proteomes" id="UP001108029"/>
    </source>
</evidence>
<dbReference type="Proteomes" id="UP001108029">
    <property type="component" value="Unassembled WGS sequence"/>
</dbReference>
<dbReference type="GO" id="GO:0006397">
    <property type="term" value="P:mRNA processing"/>
    <property type="evidence" value="ECO:0007669"/>
    <property type="project" value="InterPro"/>
</dbReference>
<feature type="domain" description="Domain X" evidence="1">
    <location>
        <begin position="84"/>
        <end position="163"/>
    </location>
</feature>
<gene>
    <name evidence="2" type="ORF">LJ657_47305</name>
</gene>
<comment type="caution">
    <text evidence="2">The sequence shown here is derived from an EMBL/GenBank/DDBJ whole genome shotgun (WGS) entry which is preliminary data.</text>
</comment>
<evidence type="ECO:0000313" key="2">
    <source>
        <dbReference type="EMBL" id="MCD9881004.1"/>
    </source>
</evidence>
<accession>A0A9Q3VYU5</accession>
<organism evidence="2 3">
    <name type="scientific">Streptomyces guryensis</name>
    <dbReference type="NCBI Taxonomy" id="2886947"/>
    <lineage>
        <taxon>Bacteria</taxon>
        <taxon>Bacillati</taxon>
        <taxon>Actinomycetota</taxon>
        <taxon>Actinomycetes</taxon>
        <taxon>Kitasatosporales</taxon>
        <taxon>Streptomycetaceae</taxon>
        <taxon>Streptomyces</taxon>
    </lineage>
</organism>
<dbReference type="GO" id="GO:0005737">
    <property type="term" value="C:cytoplasm"/>
    <property type="evidence" value="ECO:0007669"/>
    <property type="project" value="UniProtKB-ARBA"/>
</dbReference>
<dbReference type="EMBL" id="JAJSBI010000055">
    <property type="protein sequence ID" value="MCD9881004.1"/>
    <property type="molecule type" value="Genomic_DNA"/>
</dbReference>
<sequence length="218" mass="24632">MKQRIAKFLGDDLKLELSQEKTLITHARTKRAKFLGYEISVASMNQKTRRPSASDRRNRRSVCGAVVLHVPASVVKAKSAPYLSRGKPACRNPLVNETDYVIVGKYGIEYRGIVQYYFLASDVQRLHRLRWVMETSMLKTLARKHGSSVTKMTARFKAKIATPHGPRTCFEATLARDSRRELVARFGGIPLKRQKTAELMGPVPEWWTPLIPAPVRAG</sequence>
<proteinExistence type="predicted"/>
<evidence type="ECO:0000259" key="1">
    <source>
        <dbReference type="Pfam" id="PF01348"/>
    </source>
</evidence>
<name>A0A9Q3VYU5_9ACTN</name>
<dbReference type="Pfam" id="PF01348">
    <property type="entry name" value="Intron_maturas2"/>
    <property type="match status" value="1"/>
</dbReference>
<dbReference type="AlphaFoldDB" id="A0A9Q3VYU5"/>
<keyword evidence="3" id="KW-1185">Reference proteome</keyword>